<dbReference type="AlphaFoldDB" id="A0AA42N5S7"/>
<name>A0AA42N5S7_AQUAC</name>
<reference evidence="1" key="1">
    <citation type="submission" date="2022-09" db="EMBL/GenBank/DDBJ databases">
        <title>Intensive care unit water sources are persistently colonized with multi-drug resistant bacteria and are the site of extensive horizontal gene transfer of antibiotic resistance genes.</title>
        <authorList>
            <person name="Diorio-Toth L."/>
        </authorList>
    </citation>
    <scope>NUCLEOTIDE SEQUENCE</scope>
    <source>
        <strain evidence="1">GD03990</strain>
    </source>
</reference>
<evidence type="ECO:0000313" key="1">
    <source>
        <dbReference type="EMBL" id="MDH1056967.1"/>
    </source>
</evidence>
<gene>
    <name evidence="1" type="ORF">N5C05_19670</name>
</gene>
<organism evidence="1 2">
    <name type="scientific">Aquipseudomonas alcaligenes</name>
    <name type="common">Pseudomonas alcaligenes</name>
    <dbReference type="NCBI Taxonomy" id="43263"/>
    <lineage>
        <taxon>Bacteria</taxon>
        <taxon>Pseudomonadati</taxon>
        <taxon>Pseudomonadota</taxon>
        <taxon>Gammaproteobacteria</taxon>
        <taxon>Pseudomonadales</taxon>
        <taxon>Pseudomonadaceae</taxon>
        <taxon>Aquipseudomonas</taxon>
    </lineage>
</organism>
<evidence type="ECO:0000313" key="2">
    <source>
        <dbReference type="Proteomes" id="UP001158730"/>
    </source>
</evidence>
<dbReference type="Proteomes" id="UP001158730">
    <property type="component" value="Unassembled WGS sequence"/>
</dbReference>
<comment type="caution">
    <text evidence="1">The sequence shown here is derived from an EMBL/GenBank/DDBJ whole genome shotgun (WGS) entry which is preliminary data.</text>
</comment>
<protein>
    <submittedName>
        <fullName evidence="1">Uncharacterized protein</fullName>
    </submittedName>
</protein>
<dbReference type="EMBL" id="JAOBYN010000023">
    <property type="protein sequence ID" value="MDH1056967.1"/>
    <property type="molecule type" value="Genomic_DNA"/>
</dbReference>
<accession>A0AA42N5S7</accession>
<dbReference type="RefSeq" id="WP_280055195.1">
    <property type="nucleotide sequence ID" value="NZ_JAOBYN010000023.1"/>
</dbReference>
<sequence>MATIVLEISMSSRPSLNRLVRSAGVGVAGVRAQVEAVAYFFYGYWFSQRRA</sequence>
<proteinExistence type="predicted"/>